<evidence type="ECO:0000313" key="1">
    <source>
        <dbReference type="EMBL" id="AKF25306.1"/>
    </source>
</evidence>
<name>A0A7U4M1T0_9BACT</name>
<sequence length="391" mass="44747">MKRMGYLFCIFSLSLYGMSYETFKAKTLKNSKILKSQTLTLQTAQQKNNILLRASNPVMNLELSNYNENAGGSNIEYAAGLSQTIRTGSYMDGLQEKANANSLLSKAFVTQGRAGYIKTLENLYTQYVYQSKMLSLLDQEYTLSNRVTAMVKERYKSGSENRVAYLQARTETLTLKTMKYTTKQELVKLYYQLLAIAGLSQKVSLEKRFIYSVSSKTKSSAKLSPQQQVLKAKEKLYRSDYSINQSSFRNFDLYTSVEQEPDQGIVRVGVSIPLSVNNDRSEERMLAKLKMQQTQLDNEQLSISIRSQKQMLKAALRELSAQYHALRSLQKEQQELTTLLQEGYKIAKGSLFQLMTAKNKLIQTRKALLQTQKMINDQKIELRFLQGDYND</sequence>
<accession>A0A7U4M1T0</accession>
<dbReference type="AlphaFoldDB" id="A0A7U4M1T0"/>
<dbReference type="EMBL" id="CP011308">
    <property type="protein sequence ID" value="AKF25306.1"/>
    <property type="molecule type" value="Genomic_DNA"/>
</dbReference>
<dbReference type="Gene3D" id="1.20.1600.10">
    <property type="entry name" value="Outer membrane efflux proteins (OEP)"/>
    <property type="match status" value="1"/>
</dbReference>
<gene>
    <name evidence="1" type="ORF">YH65_07810</name>
</gene>
<protein>
    <recommendedName>
        <fullName evidence="3">TolC family protein</fullName>
    </recommendedName>
</protein>
<reference evidence="1 2" key="1">
    <citation type="submission" date="2015-04" db="EMBL/GenBank/DDBJ databases">
        <title>Complete genome sequence of Sulfurovum lithotrophicum ATCC BAA-797T.</title>
        <authorList>
            <person name="Ahn J."/>
            <person name="Park G."/>
            <person name="Jeon W."/>
            <person name="Jang Y."/>
            <person name="Jang M."/>
            <person name="Lee H."/>
            <person name="Lee H."/>
        </authorList>
    </citation>
    <scope>NUCLEOTIDE SEQUENCE [LARGE SCALE GENOMIC DNA]</scope>
    <source>
        <strain evidence="2">ATCC BAA-797 / 42BKT</strain>
    </source>
</reference>
<evidence type="ECO:0008006" key="3">
    <source>
        <dbReference type="Google" id="ProtNLM"/>
    </source>
</evidence>
<reference evidence="2" key="2">
    <citation type="journal article" date="2017" name="Stand. Genomic Sci.">
        <title>Complete genome sequence of the sulfur-oxidizing chemolithoautotrophic Sulfurovum lithotrophicum 42BKTT.</title>
        <authorList>
            <person name="Jeon W."/>
            <person name="Priscilla L."/>
            <person name="Park G."/>
            <person name="Lee H."/>
            <person name="Lee N."/>
            <person name="Lee D."/>
            <person name="Kwon H."/>
            <person name="Ahn I."/>
            <person name="Lee C."/>
            <person name="Lee H."/>
            <person name="Ahn J."/>
        </authorList>
    </citation>
    <scope>NUCLEOTIDE SEQUENCE [LARGE SCALE GENOMIC DNA]</scope>
    <source>
        <strain evidence="2">ATCC BAA-797 / 42BKT</strain>
    </source>
</reference>
<evidence type="ECO:0000313" key="2">
    <source>
        <dbReference type="Proteomes" id="UP000034444"/>
    </source>
</evidence>
<dbReference type="Proteomes" id="UP000034444">
    <property type="component" value="Chromosome"/>
</dbReference>
<proteinExistence type="predicted"/>
<dbReference type="KEGG" id="slh:YH65_07810"/>
<dbReference type="RefSeq" id="WP_046551384.1">
    <property type="nucleotide sequence ID" value="NZ_CP011308.1"/>
</dbReference>
<keyword evidence="2" id="KW-1185">Reference proteome</keyword>
<dbReference type="SUPFAM" id="SSF56954">
    <property type="entry name" value="Outer membrane efflux proteins (OEP)"/>
    <property type="match status" value="1"/>
</dbReference>
<dbReference type="GO" id="GO:0015562">
    <property type="term" value="F:efflux transmembrane transporter activity"/>
    <property type="evidence" value="ECO:0007669"/>
    <property type="project" value="InterPro"/>
</dbReference>
<organism evidence="1 2">
    <name type="scientific">Sulfurovum lithotrophicum</name>
    <dbReference type="NCBI Taxonomy" id="206403"/>
    <lineage>
        <taxon>Bacteria</taxon>
        <taxon>Pseudomonadati</taxon>
        <taxon>Campylobacterota</taxon>
        <taxon>Epsilonproteobacteria</taxon>
        <taxon>Campylobacterales</taxon>
        <taxon>Sulfurovaceae</taxon>
        <taxon>Sulfurovum</taxon>
    </lineage>
</organism>